<evidence type="ECO:0000313" key="3">
    <source>
        <dbReference type="Proteomes" id="UP000050326"/>
    </source>
</evidence>
<comment type="caution">
    <text evidence="2">The sequence shown here is derived from an EMBL/GenBank/DDBJ whole genome shotgun (WGS) entry which is preliminary data.</text>
</comment>
<protein>
    <submittedName>
        <fullName evidence="2">FR47-like protein</fullName>
    </submittedName>
</protein>
<dbReference type="InterPro" id="IPR053225">
    <property type="entry name" value="Acyl-CoA_N-acyltransferase"/>
</dbReference>
<dbReference type="AlphaFoldDB" id="A0A0P9ABF6"/>
<dbReference type="InterPro" id="IPR016181">
    <property type="entry name" value="Acyl_CoA_acyltransferase"/>
</dbReference>
<proteinExistence type="predicted"/>
<dbReference type="GO" id="GO:0016747">
    <property type="term" value="F:acyltransferase activity, transferring groups other than amino-acyl groups"/>
    <property type="evidence" value="ECO:0007669"/>
    <property type="project" value="InterPro"/>
</dbReference>
<organism evidence="2 3">
    <name type="scientific">Oxobacter pfennigii</name>
    <dbReference type="NCBI Taxonomy" id="36849"/>
    <lineage>
        <taxon>Bacteria</taxon>
        <taxon>Bacillati</taxon>
        <taxon>Bacillota</taxon>
        <taxon>Clostridia</taxon>
        <taxon>Eubacteriales</taxon>
        <taxon>Clostridiaceae</taxon>
        <taxon>Oxobacter</taxon>
    </lineage>
</organism>
<evidence type="ECO:0000259" key="1">
    <source>
        <dbReference type="PROSITE" id="PS51186"/>
    </source>
</evidence>
<feature type="domain" description="N-acetyltransferase" evidence="1">
    <location>
        <begin position="97"/>
        <end position="237"/>
    </location>
</feature>
<dbReference type="Proteomes" id="UP000050326">
    <property type="component" value="Unassembled WGS sequence"/>
</dbReference>
<dbReference type="STRING" id="36849.OXPF_41860"/>
<dbReference type="SUPFAM" id="SSF55729">
    <property type="entry name" value="Acyl-CoA N-acyltransferases (Nat)"/>
    <property type="match status" value="1"/>
</dbReference>
<dbReference type="PANTHER" id="PTHR20958:SF6">
    <property type="entry name" value="GLYCINE N-ACYLTRANSFERASE-LIKE PROTEIN"/>
    <property type="match status" value="1"/>
</dbReference>
<evidence type="ECO:0000313" key="2">
    <source>
        <dbReference type="EMBL" id="KPU42401.1"/>
    </source>
</evidence>
<sequence>MNDKNYILEYLKRDRISNVNIINFIESYPIHHIEKVGQSIFVKGVSDRKWVYISCSSIEELKIIKDKLTEEDKNFAIIEDWMIPILVQGKNIKRKLSVLRLVFDDDKKLSGLKHNTSELKAEDALFLYDNSDYKEYLSVEYITERIKNGISSCIRIQQKAVAWGMTQDDGAIGFLHVLPKYRRMGYGKDITINLINKLRRIGKIPFVHIEEENDKSMNLALSLGFRKDRIVSWMEIE</sequence>
<name>A0A0P9ABF6_9CLOT</name>
<accession>A0A0P9ABF6</accession>
<dbReference type="EMBL" id="LKET01000068">
    <property type="protein sequence ID" value="KPU42401.1"/>
    <property type="molecule type" value="Genomic_DNA"/>
</dbReference>
<dbReference type="InterPro" id="IPR013653">
    <property type="entry name" value="GCN5-like_dom"/>
</dbReference>
<dbReference type="Pfam" id="PF08445">
    <property type="entry name" value="FR47"/>
    <property type="match status" value="1"/>
</dbReference>
<dbReference type="PANTHER" id="PTHR20958">
    <property type="entry name" value="GLYCINE N-ACYLTRANSFERASE-LIKE PROTEIN"/>
    <property type="match status" value="1"/>
</dbReference>
<dbReference type="PATRIC" id="fig|36849.3.peg.4422"/>
<dbReference type="InterPro" id="IPR000182">
    <property type="entry name" value="GNAT_dom"/>
</dbReference>
<keyword evidence="3" id="KW-1185">Reference proteome</keyword>
<dbReference type="OrthoDB" id="3185958at2"/>
<reference evidence="2 3" key="1">
    <citation type="submission" date="2015-09" db="EMBL/GenBank/DDBJ databases">
        <title>Genome sequence of Oxobacter pfennigii DSM 3222.</title>
        <authorList>
            <person name="Poehlein A."/>
            <person name="Bengelsdorf F.R."/>
            <person name="Schiel-Bengelsdorf B."/>
            <person name="Duerre P."/>
            <person name="Daniel R."/>
        </authorList>
    </citation>
    <scope>NUCLEOTIDE SEQUENCE [LARGE SCALE GENOMIC DNA]</scope>
    <source>
        <strain evidence="2 3">DSM 3222</strain>
    </source>
</reference>
<dbReference type="Gene3D" id="3.40.630.30">
    <property type="match status" value="1"/>
</dbReference>
<gene>
    <name evidence="2" type="ORF">OXPF_41860</name>
</gene>
<dbReference type="RefSeq" id="WP_054877114.1">
    <property type="nucleotide sequence ID" value="NZ_LKET01000068.1"/>
</dbReference>
<dbReference type="PROSITE" id="PS51186">
    <property type="entry name" value="GNAT"/>
    <property type="match status" value="1"/>
</dbReference>